<dbReference type="InterPro" id="IPR057326">
    <property type="entry name" value="KR_dom"/>
</dbReference>
<feature type="domain" description="Ketoreductase" evidence="3">
    <location>
        <begin position="378"/>
        <end position="562"/>
    </location>
</feature>
<dbReference type="CDD" id="cd05263">
    <property type="entry name" value="MupV_like_SDR_e"/>
    <property type="match status" value="1"/>
</dbReference>
<evidence type="ECO:0000259" key="3">
    <source>
        <dbReference type="SMART" id="SM00822"/>
    </source>
</evidence>
<dbReference type="Gene3D" id="3.40.50.720">
    <property type="entry name" value="NAD(P)-binding Rossmann-like Domain"/>
    <property type="match status" value="2"/>
</dbReference>
<proteinExistence type="inferred from homology"/>
<evidence type="ECO:0000313" key="4">
    <source>
        <dbReference type="EMBL" id="RLQ20303.1"/>
    </source>
</evidence>
<name>A0A3L7DVH6_9GAMM</name>
<dbReference type="NCBIfam" id="NF005539">
    <property type="entry name" value="PRK07201.1"/>
    <property type="match status" value="1"/>
</dbReference>
<evidence type="ECO:0000256" key="2">
    <source>
        <dbReference type="ARBA" id="ARBA00023002"/>
    </source>
</evidence>
<organism evidence="4 5">
    <name type="scientific">Seongchinamella sediminis</name>
    <dbReference type="NCBI Taxonomy" id="2283635"/>
    <lineage>
        <taxon>Bacteria</taxon>
        <taxon>Pseudomonadati</taxon>
        <taxon>Pseudomonadota</taxon>
        <taxon>Gammaproteobacteria</taxon>
        <taxon>Cellvibrionales</taxon>
        <taxon>Halieaceae</taxon>
        <taxon>Seongchinamella</taxon>
    </lineage>
</organism>
<dbReference type="RefSeq" id="WP_117957427.1">
    <property type="nucleotide sequence ID" value="NZ_QRAN01000032.1"/>
</dbReference>
<dbReference type="PRINTS" id="PR00080">
    <property type="entry name" value="SDRFAMILY"/>
</dbReference>
<protein>
    <submittedName>
        <fullName evidence="4">SDR family oxidoreductase</fullName>
    </submittedName>
</protein>
<dbReference type="InterPro" id="IPR002347">
    <property type="entry name" value="SDR_fam"/>
</dbReference>
<sequence length="661" mass="73318">MNYFVTGATGFIGKFLVERLLQRQGTVYVLARRESQHKVDALKERLAMAADRIIPVYGDLCQPLLGLDDATRSELRGKVGHFFHVAAIYDLEASAESQQAANVEGTRQAVKCAEDIEAGCFQHVSSIAAAGKYQGTFREGMFEEAGELSHPYFLTKHESEGVVRRECKIPWRVYRPASVVGHSETGEIDKADGPYYSFPSLAKLRKSLPPWFPLLTIDMGKFNIVPVDYVVNAMDHIAHKDGCDYRAFHLTNPDHYSAGEMMNIFAEAAKAPRFALRLDTKIFSFIPKDMINMLTKLPPVKRLMNTAMEGIGMPADATMFFTWNTEYDNRETEIALRDSGIECPKLDSYATRIWDYWERNLDPELFIDRSLRGNVGGKLVIITGGGTGIGLASAIRLGEAGARVVLSGRTLETLEDAKRQVEAVGGEVYIYQSDAADMESCDAFIDQVVADHGPVDILINNAGRSIRRAVEHSYDRFHDFERTMQINYYGALRLSLRVLPIMSERRSGHIINISSMGVVGPPARFSAYIASKSALEGWTRCAEAEFCNRNIAFTNINMPLVRTPMIGPTAIYDVAPTLSPEQAADMVVDAVINRPSRVLTGMGRMFQIWHLVAPKLAATAMNIPFSMFDESAIAKGLSRPEKVEASSEQVALAALMKGVHF</sequence>
<evidence type="ECO:0000313" key="5">
    <source>
        <dbReference type="Proteomes" id="UP000265509"/>
    </source>
</evidence>
<dbReference type="AlphaFoldDB" id="A0A3L7DVH6"/>
<gene>
    <name evidence="4" type="ORF">DWB85_18320</name>
</gene>
<dbReference type="InterPro" id="IPR013120">
    <property type="entry name" value="FAR_NAD-bd"/>
</dbReference>
<dbReference type="InterPro" id="IPR057313">
    <property type="entry name" value="Maqu_2507-like"/>
</dbReference>
<dbReference type="OrthoDB" id="9810734at2"/>
<dbReference type="EMBL" id="QRAN01000032">
    <property type="protein sequence ID" value="RLQ20303.1"/>
    <property type="molecule type" value="Genomic_DNA"/>
</dbReference>
<keyword evidence="2" id="KW-0560">Oxidoreductase</keyword>
<comment type="similarity">
    <text evidence="1">Belongs to the short-chain dehydrogenases/reductases (SDR) family.</text>
</comment>
<dbReference type="GO" id="GO:0016491">
    <property type="term" value="F:oxidoreductase activity"/>
    <property type="evidence" value="ECO:0007669"/>
    <property type="project" value="UniProtKB-KW"/>
</dbReference>
<dbReference type="GO" id="GO:0016020">
    <property type="term" value="C:membrane"/>
    <property type="evidence" value="ECO:0007669"/>
    <property type="project" value="TreeGrafter"/>
</dbReference>
<keyword evidence="5" id="KW-1185">Reference proteome</keyword>
<dbReference type="PANTHER" id="PTHR44196">
    <property type="entry name" value="DEHYDROGENASE/REDUCTASE SDR FAMILY MEMBER 7B"/>
    <property type="match status" value="1"/>
</dbReference>
<dbReference type="Pfam" id="PF00106">
    <property type="entry name" value="adh_short"/>
    <property type="match status" value="1"/>
</dbReference>
<dbReference type="SMART" id="SM00822">
    <property type="entry name" value="PKS_KR"/>
    <property type="match status" value="1"/>
</dbReference>
<dbReference type="PRINTS" id="PR00081">
    <property type="entry name" value="GDHRDH"/>
</dbReference>
<dbReference type="PANTHER" id="PTHR44196:SF1">
    <property type="entry name" value="DEHYDROGENASE_REDUCTASE SDR FAMILY MEMBER 7B"/>
    <property type="match status" value="1"/>
</dbReference>
<dbReference type="InterPro" id="IPR036291">
    <property type="entry name" value="NAD(P)-bd_dom_sf"/>
</dbReference>
<reference evidence="4 5" key="1">
    <citation type="submission" date="2018-07" db="EMBL/GenBank/DDBJ databases">
        <title>Halioglobus sp. genome submission.</title>
        <authorList>
            <person name="Ye M.-Q."/>
            <person name="Du Z.-J."/>
        </authorList>
    </citation>
    <scope>NUCLEOTIDE SEQUENCE [LARGE SCALE GENOMIC DNA]</scope>
    <source>
        <strain evidence="4 5">U0301</strain>
    </source>
</reference>
<accession>A0A3L7DVH6</accession>
<dbReference type="Pfam" id="PF07993">
    <property type="entry name" value="NAD_binding_4"/>
    <property type="match status" value="1"/>
</dbReference>
<dbReference type="Proteomes" id="UP000265509">
    <property type="component" value="Unassembled WGS sequence"/>
</dbReference>
<comment type="caution">
    <text evidence="4">The sequence shown here is derived from an EMBL/GenBank/DDBJ whole genome shotgun (WGS) entry which is preliminary data.</text>
</comment>
<dbReference type="SUPFAM" id="SSF51735">
    <property type="entry name" value="NAD(P)-binding Rossmann-fold domains"/>
    <property type="match status" value="2"/>
</dbReference>
<evidence type="ECO:0000256" key="1">
    <source>
        <dbReference type="ARBA" id="ARBA00006484"/>
    </source>
</evidence>
<dbReference type="CDD" id="cd05233">
    <property type="entry name" value="SDR_c"/>
    <property type="match status" value="1"/>
</dbReference>